<dbReference type="Proteomes" id="UP000002063">
    <property type="component" value="Chromosome"/>
</dbReference>
<name>C9REB0_METVM</name>
<protein>
    <submittedName>
        <fullName evidence="1">Uncharacterized protein</fullName>
    </submittedName>
</protein>
<evidence type="ECO:0000313" key="1">
    <source>
        <dbReference type="EMBL" id="ACX71912.1"/>
    </source>
</evidence>
<dbReference type="HOGENOM" id="CLU_800796_0_0_2"/>
<dbReference type="KEGG" id="mvu:Metvu_0040"/>
<evidence type="ECO:0000313" key="2">
    <source>
        <dbReference type="Proteomes" id="UP000002063"/>
    </source>
</evidence>
<dbReference type="STRING" id="579137.Metvu_0040"/>
<proteinExistence type="predicted"/>
<dbReference type="AlphaFoldDB" id="C9REB0"/>
<dbReference type="EMBL" id="CP001787">
    <property type="protein sequence ID" value="ACX71912.1"/>
    <property type="molecule type" value="Genomic_DNA"/>
</dbReference>
<dbReference type="OrthoDB" id="60541at2157"/>
<reference evidence="1" key="1">
    <citation type="submission" date="2009-10" db="EMBL/GenBank/DDBJ databases">
        <title>Complete sequence of chromosome of Methanocaldococcus vulcanius M7.</title>
        <authorList>
            <consortium name="US DOE Joint Genome Institute"/>
            <person name="Lucas S."/>
            <person name="Copeland A."/>
            <person name="Lapidus A."/>
            <person name="Glavina del Rio T."/>
            <person name="Dalin E."/>
            <person name="Tice H."/>
            <person name="Bruce D."/>
            <person name="Goodwin L."/>
            <person name="Pitluck S."/>
            <person name="Lcollab F.I."/>
            <person name="Brettin T."/>
            <person name="Detter J.C."/>
            <person name="Han C."/>
            <person name="Tapia R."/>
            <person name="Kuske C.R."/>
            <person name="Schmutz J."/>
            <person name="Larimer F."/>
            <person name="Land M."/>
            <person name="Hauser L."/>
            <person name="Kyrpides N."/>
            <person name="Ovchinikova G."/>
            <person name="Sieprawska-Lupa M."/>
            <person name="Whitman W.B."/>
            <person name="Woyke T."/>
        </authorList>
    </citation>
    <scope>NUCLEOTIDE SEQUENCE [LARGE SCALE GENOMIC DNA]</scope>
    <source>
        <strain evidence="1">M7</strain>
    </source>
</reference>
<sequence>MNLIKTTPEDFLNGLYFIPTFRGNILELDEKGEFEIVNKIPIIRVLATPNLKKTIGRIIYLIKDKYVLFKNYENAKWLKNLLKYINEKIYFDKYYRAKKAWYRGIKDLFYDIKTWNFEKAIGKTITLLKILNPIIVFDIHDIRKWHYKKSFVRFIKELRKNKISVVIRFPHECYDEMKLLFPEGILNVKASIKYFAKVHNYLLSDKVAEHLLKLTNGNLETIYLILKHSKREIKTLRELKIPWLKILPYIVNSKYRKLVEKIIELKKFKIEDIEYKVNYKLPTLYRYLDELVDLGILVKIKHRNKIRFKIKLNRNNLLHLLKNYRENYKHWITIFLVDNIPASILLKRNFDGG</sequence>
<gene>
    <name evidence="1" type="ordered locus">Metvu_0040</name>
</gene>
<dbReference type="eggNOG" id="arCOG05049">
    <property type="taxonomic scope" value="Archaea"/>
</dbReference>
<organism evidence="1 2">
    <name type="scientific">Methanocaldococcus vulcanius (strain ATCC 700851 / DSM 12094 / M7)</name>
    <name type="common">Methanococcus vulcanius</name>
    <dbReference type="NCBI Taxonomy" id="579137"/>
    <lineage>
        <taxon>Archaea</taxon>
        <taxon>Methanobacteriati</taxon>
        <taxon>Methanobacteriota</taxon>
        <taxon>Methanomada group</taxon>
        <taxon>Methanococci</taxon>
        <taxon>Methanococcales</taxon>
        <taxon>Methanocaldococcaceae</taxon>
        <taxon>Methanocaldococcus</taxon>
    </lineage>
</organism>
<dbReference type="RefSeq" id="WP_012819458.1">
    <property type="nucleotide sequence ID" value="NC_013407.1"/>
</dbReference>
<dbReference type="GeneID" id="8512366"/>
<accession>C9REB0</accession>
<keyword evidence="2" id="KW-1185">Reference proteome</keyword>